<name>A0A6N7KLT7_9ACTN</name>
<dbReference type="OrthoDB" id="4562627at2"/>
<proteinExistence type="predicted"/>
<gene>
    <name evidence="2" type="ORF">F7Q99_05380</name>
</gene>
<evidence type="ECO:0000313" key="2">
    <source>
        <dbReference type="EMBL" id="MQS11735.1"/>
    </source>
</evidence>
<organism evidence="2 3">
    <name type="scientific">Streptomyces kaniharaensis</name>
    <dbReference type="NCBI Taxonomy" id="212423"/>
    <lineage>
        <taxon>Bacteria</taxon>
        <taxon>Bacillati</taxon>
        <taxon>Actinomycetota</taxon>
        <taxon>Actinomycetes</taxon>
        <taxon>Kitasatosporales</taxon>
        <taxon>Streptomycetaceae</taxon>
        <taxon>Streptomyces</taxon>
    </lineage>
</organism>
<protein>
    <recommendedName>
        <fullName evidence="1">DUF6879 domain-containing protein</fullName>
    </recommendedName>
</protein>
<comment type="caution">
    <text evidence="2">The sequence shown here is derived from an EMBL/GenBank/DDBJ whole genome shotgun (WGS) entry which is preliminary data.</text>
</comment>
<sequence length="175" mass="20180">MTQSVPDFGSLLRSAERSAVHLEMRDSYMDDPVFADWRDGLPVDRPEAYELPEEYQAWASLVRETVARGVVMRRARIVSEPVTDYIRWEHAITARHNVALGEQVRWLPRRLASDIALPGNDLWLIDDRMVLFHWFTGNGDWAGHEFNEDPATVKMVSASFEAVWERAIPHAQYSI</sequence>
<dbReference type="AlphaFoldDB" id="A0A6N7KLT7"/>
<feature type="domain" description="DUF6879" evidence="1">
    <location>
        <begin position="7"/>
        <end position="173"/>
    </location>
</feature>
<dbReference type="InterPro" id="IPR049244">
    <property type="entry name" value="DUF6879"/>
</dbReference>
<accession>A0A6N7KLT7</accession>
<dbReference type="EMBL" id="WBOF01000001">
    <property type="protein sequence ID" value="MQS11735.1"/>
    <property type="molecule type" value="Genomic_DNA"/>
</dbReference>
<evidence type="ECO:0000259" key="1">
    <source>
        <dbReference type="Pfam" id="PF21806"/>
    </source>
</evidence>
<dbReference type="RefSeq" id="WP_153460295.1">
    <property type="nucleotide sequence ID" value="NZ_WBOF01000001.1"/>
</dbReference>
<keyword evidence="3" id="KW-1185">Reference proteome</keyword>
<evidence type="ECO:0000313" key="3">
    <source>
        <dbReference type="Proteomes" id="UP000450000"/>
    </source>
</evidence>
<reference evidence="2 3" key="1">
    <citation type="submission" date="2019-09" db="EMBL/GenBank/DDBJ databases">
        <title>Genome Sequences of Streptomyces kaniharaensis ATCC 21070.</title>
        <authorList>
            <person name="Zhu W."/>
            <person name="De Crecy-Lagard V."/>
            <person name="Richards N.G."/>
        </authorList>
    </citation>
    <scope>NUCLEOTIDE SEQUENCE [LARGE SCALE GENOMIC DNA]</scope>
    <source>
        <strain evidence="2 3">SF-557</strain>
    </source>
</reference>
<dbReference type="Proteomes" id="UP000450000">
    <property type="component" value="Unassembled WGS sequence"/>
</dbReference>
<dbReference type="Pfam" id="PF21806">
    <property type="entry name" value="DUF6879"/>
    <property type="match status" value="1"/>
</dbReference>